<evidence type="ECO:0000313" key="1">
    <source>
        <dbReference type="Proteomes" id="UP000887565"/>
    </source>
</evidence>
<protein>
    <submittedName>
        <fullName evidence="2">Uncharacterized protein</fullName>
    </submittedName>
</protein>
<evidence type="ECO:0000313" key="2">
    <source>
        <dbReference type="WBParaSite" id="nRc.2.0.1.t31122-RA"/>
    </source>
</evidence>
<dbReference type="WBParaSite" id="nRc.2.0.1.t31122-RA">
    <property type="protein sequence ID" value="nRc.2.0.1.t31122-RA"/>
    <property type="gene ID" value="nRc.2.0.1.g31122"/>
</dbReference>
<dbReference type="Proteomes" id="UP000887565">
    <property type="component" value="Unplaced"/>
</dbReference>
<keyword evidence="1" id="KW-1185">Reference proteome</keyword>
<sequence>MEDYGSAIFRLSKYREINLLKWESLAHPGHFHIFHKNKTVRLADGSTTDCYQCRNCDKPKKEEQGSKQVALLKNYAVKLCFENPNDNIYLYHFPICPHLKKMDDKLMVIV</sequence>
<organism evidence="1 2">
    <name type="scientific">Romanomermis culicivorax</name>
    <name type="common">Nematode worm</name>
    <dbReference type="NCBI Taxonomy" id="13658"/>
    <lineage>
        <taxon>Eukaryota</taxon>
        <taxon>Metazoa</taxon>
        <taxon>Ecdysozoa</taxon>
        <taxon>Nematoda</taxon>
        <taxon>Enoplea</taxon>
        <taxon>Dorylaimia</taxon>
        <taxon>Mermithida</taxon>
        <taxon>Mermithoidea</taxon>
        <taxon>Mermithidae</taxon>
        <taxon>Romanomermis</taxon>
    </lineage>
</organism>
<name>A0A915JXQ8_ROMCU</name>
<proteinExistence type="predicted"/>
<reference evidence="2" key="1">
    <citation type="submission" date="2022-11" db="UniProtKB">
        <authorList>
            <consortium name="WormBaseParasite"/>
        </authorList>
    </citation>
    <scope>IDENTIFICATION</scope>
</reference>
<accession>A0A915JXQ8</accession>
<dbReference type="AlphaFoldDB" id="A0A915JXQ8"/>